<dbReference type="AlphaFoldDB" id="F5XSF4"/>
<evidence type="ECO:0000256" key="2">
    <source>
        <dbReference type="ARBA" id="ARBA00022448"/>
    </source>
</evidence>
<dbReference type="PANTHER" id="PTHR43386">
    <property type="entry name" value="OLIGOPEPTIDE TRANSPORT SYSTEM PERMEASE PROTEIN APPC"/>
    <property type="match status" value="1"/>
</dbReference>
<feature type="transmembrane region" description="Helical" evidence="7">
    <location>
        <begin position="271"/>
        <end position="289"/>
    </location>
</feature>
<feature type="transmembrane region" description="Helical" evidence="7">
    <location>
        <begin position="357"/>
        <end position="376"/>
    </location>
</feature>
<evidence type="ECO:0000256" key="4">
    <source>
        <dbReference type="ARBA" id="ARBA00022692"/>
    </source>
</evidence>
<dbReference type="KEGG" id="mph:MLP_18210"/>
<dbReference type="GO" id="GO:0055085">
    <property type="term" value="P:transmembrane transport"/>
    <property type="evidence" value="ECO:0007669"/>
    <property type="project" value="InterPro"/>
</dbReference>
<dbReference type="HOGENOM" id="CLU_031271_1_0_11"/>
<keyword evidence="3" id="KW-1003">Cell membrane</keyword>
<feature type="transmembrane region" description="Helical" evidence="7">
    <location>
        <begin position="531"/>
        <end position="553"/>
    </location>
</feature>
<evidence type="ECO:0000256" key="5">
    <source>
        <dbReference type="ARBA" id="ARBA00022989"/>
    </source>
</evidence>
<accession>F5XSF4</accession>
<dbReference type="eggNOG" id="COG0601">
    <property type="taxonomic scope" value="Bacteria"/>
</dbReference>
<organism evidence="9 10">
    <name type="scientific">Microlunatus phosphovorus (strain ATCC 700054 / DSM 10555 / JCM 9379 / NBRC 101784 / NCIMB 13414 / VKM Ac-1990 / NM-1)</name>
    <dbReference type="NCBI Taxonomy" id="1032480"/>
    <lineage>
        <taxon>Bacteria</taxon>
        <taxon>Bacillati</taxon>
        <taxon>Actinomycetota</taxon>
        <taxon>Actinomycetes</taxon>
        <taxon>Propionibacteriales</taxon>
        <taxon>Propionibacteriaceae</taxon>
        <taxon>Microlunatus</taxon>
    </lineage>
</organism>
<sequence>MRRAILVSGSWCCPARPSTAEQGPSVIATLQRWPGLITAGSRVLTTAAVIVLIGALPWLSGADPARTILRARSAEQEATPEALEAIRTQLGLDAGPVTMFGRWLAGLLRGDAGLSWVSGRPVLPGMLTALGVSLTLMVFAALVALVVAGLMCIPTIRRGLAGKDARTSGMGAVALTALPEFLLATALLVVVAVGLGWLPPYGWEGLQYAILPALAMGLPAGGLMGRLLADGLATTFAEPWVVTWQVAGYSSAAIVLAAVRRTVPSITSQLALTLVGLLGGAVAVERVFAIPGLGRATLGAAVAQDLPTLQVGILLLMVIALLLGGAGALARRWLLGPALAAGQLPASAPRTASGRTAWIVPGVMTALLIGLVIAGISRDPYASTLPRLAPPSAAAPLGADASGRDLLARVSHGVVTTVTAALVVVFVCLLIGLVVGLVPRIGAGPIEVTNAMPPVIAGLLVAAVAGGSLVGAAIAVALTCWAPLAAHTAALAEETRGQPHVRIAPVLGVGAASVLLSYVLPAVLGPVTRHAMLRLPGIALAIAGLGFLGLGPQPPQPEWGLILGEGMPYVERAPWAVLAPTLALIALSVLAVSAANLAPRGRAGQPSG</sequence>
<feature type="transmembrane region" description="Helical" evidence="7">
    <location>
        <begin position="504"/>
        <end position="524"/>
    </location>
</feature>
<evidence type="ECO:0000256" key="7">
    <source>
        <dbReference type="RuleBase" id="RU363032"/>
    </source>
</evidence>
<comment type="subcellular location">
    <subcellularLocation>
        <location evidence="1 7">Cell membrane</location>
        <topology evidence="1 7">Multi-pass membrane protein</topology>
    </subcellularLocation>
</comment>
<gene>
    <name evidence="9" type="ordered locus">MLP_18210</name>
</gene>
<dbReference type="InterPro" id="IPR035906">
    <property type="entry name" value="MetI-like_sf"/>
</dbReference>
<comment type="similarity">
    <text evidence="7">Belongs to the binding-protein-dependent transport system permease family.</text>
</comment>
<feature type="transmembrane region" description="Helical" evidence="7">
    <location>
        <begin position="127"/>
        <end position="156"/>
    </location>
</feature>
<proteinExistence type="inferred from homology"/>
<evidence type="ECO:0000313" key="9">
    <source>
        <dbReference type="EMBL" id="BAK34835.1"/>
    </source>
</evidence>
<dbReference type="InterPro" id="IPR050366">
    <property type="entry name" value="BP-dependent_transpt_permease"/>
</dbReference>
<dbReference type="InterPro" id="IPR000515">
    <property type="entry name" value="MetI-like"/>
</dbReference>
<evidence type="ECO:0000256" key="6">
    <source>
        <dbReference type="ARBA" id="ARBA00023136"/>
    </source>
</evidence>
<feature type="transmembrane region" description="Helical" evidence="7">
    <location>
        <begin position="459"/>
        <end position="484"/>
    </location>
</feature>
<feature type="transmembrane region" description="Helical" evidence="7">
    <location>
        <begin position="573"/>
        <end position="598"/>
    </location>
</feature>
<feature type="transmembrane region" description="Helical" evidence="7">
    <location>
        <begin position="414"/>
        <end position="438"/>
    </location>
</feature>
<keyword evidence="2 7" id="KW-0813">Transport</keyword>
<dbReference type="Proteomes" id="UP000007947">
    <property type="component" value="Chromosome"/>
</dbReference>
<reference evidence="9 10" key="1">
    <citation type="submission" date="2011-05" db="EMBL/GenBank/DDBJ databases">
        <title>Whole genome sequence of Microlunatus phosphovorus NM-1.</title>
        <authorList>
            <person name="Hosoyama A."/>
            <person name="Sasaki K."/>
            <person name="Harada T."/>
            <person name="Igarashi R."/>
            <person name="Kawakoshi A."/>
            <person name="Sasagawa M."/>
            <person name="Fukada J."/>
            <person name="Nakamura S."/>
            <person name="Katano Y."/>
            <person name="Hanada S."/>
            <person name="Kamagata Y."/>
            <person name="Nakamura N."/>
            <person name="Yamazaki S."/>
            <person name="Fujita N."/>
        </authorList>
    </citation>
    <scope>NUCLEOTIDE SEQUENCE [LARGE SCALE GENOMIC DNA]</scope>
    <source>
        <strain evidence="10">ATCC 700054 / DSM 10555 / JCM 9379 / NBRC 101784 / NCIMB 13414 / VKM Ac-1990 / NM-1</strain>
    </source>
</reference>
<feature type="transmembrane region" description="Helical" evidence="7">
    <location>
        <begin position="241"/>
        <end position="259"/>
    </location>
</feature>
<evidence type="ECO:0000256" key="3">
    <source>
        <dbReference type="ARBA" id="ARBA00022475"/>
    </source>
</evidence>
<dbReference type="SUPFAM" id="SSF161098">
    <property type="entry name" value="MetI-like"/>
    <property type="match status" value="1"/>
</dbReference>
<evidence type="ECO:0000256" key="1">
    <source>
        <dbReference type="ARBA" id="ARBA00004651"/>
    </source>
</evidence>
<feature type="domain" description="ABC transmembrane type-1" evidence="8">
    <location>
        <begin position="410"/>
        <end position="596"/>
    </location>
</feature>
<evidence type="ECO:0000313" key="10">
    <source>
        <dbReference type="Proteomes" id="UP000007947"/>
    </source>
</evidence>
<dbReference type="PROSITE" id="PS50928">
    <property type="entry name" value="ABC_TM1"/>
    <property type="match status" value="1"/>
</dbReference>
<feature type="transmembrane region" description="Helical" evidence="7">
    <location>
        <begin position="36"/>
        <end position="59"/>
    </location>
</feature>
<evidence type="ECO:0000259" key="8">
    <source>
        <dbReference type="PROSITE" id="PS50928"/>
    </source>
</evidence>
<protein>
    <submittedName>
        <fullName evidence="9">Putative ABC transporter permease protein</fullName>
    </submittedName>
</protein>
<dbReference type="STRING" id="1032480.MLP_18210"/>
<keyword evidence="6 7" id="KW-0472">Membrane</keyword>
<feature type="transmembrane region" description="Helical" evidence="7">
    <location>
        <begin position="309"/>
        <end position="330"/>
    </location>
</feature>
<dbReference type="eggNOG" id="COG1173">
    <property type="taxonomic scope" value="Bacteria"/>
</dbReference>
<dbReference type="OrthoDB" id="8480309at2"/>
<dbReference type="Pfam" id="PF00528">
    <property type="entry name" value="BPD_transp_1"/>
    <property type="match status" value="2"/>
</dbReference>
<keyword evidence="10" id="KW-1185">Reference proteome</keyword>
<dbReference type="EMBL" id="AP012204">
    <property type="protein sequence ID" value="BAK34835.1"/>
    <property type="molecule type" value="Genomic_DNA"/>
</dbReference>
<keyword evidence="5 7" id="KW-1133">Transmembrane helix</keyword>
<name>F5XSF4_MICPN</name>
<dbReference type="GO" id="GO:0005886">
    <property type="term" value="C:plasma membrane"/>
    <property type="evidence" value="ECO:0007669"/>
    <property type="project" value="UniProtKB-SubCell"/>
</dbReference>
<dbReference type="PANTHER" id="PTHR43386:SF1">
    <property type="entry name" value="D,D-DIPEPTIDE TRANSPORT SYSTEM PERMEASE PROTEIN DDPC-RELATED"/>
    <property type="match status" value="1"/>
</dbReference>
<feature type="transmembrane region" description="Helical" evidence="7">
    <location>
        <begin position="176"/>
        <end position="198"/>
    </location>
</feature>
<keyword evidence="4 7" id="KW-0812">Transmembrane</keyword>